<feature type="transmembrane region" description="Helical" evidence="11">
    <location>
        <begin position="779"/>
        <end position="801"/>
    </location>
</feature>
<keyword evidence="5" id="KW-0297">G-protein coupled receptor</keyword>
<keyword evidence="6 11" id="KW-0472">Membrane</keyword>
<dbReference type="Pfam" id="PF01094">
    <property type="entry name" value="ANF_receptor"/>
    <property type="match status" value="1"/>
</dbReference>
<keyword evidence="15" id="KW-1185">Reference proteome</keyword>
<dbReference type="GO" id="GO:0005886">
    <property type="term" value="C:plasma membrane"/>
    <property type="evidence" value="ECO:0007669"/>
    <property type="project" value="UniProtKB-SubCell"/>
</dbReference>
<feature type="domain" description="G-protein coupled receptors family 3 profile" evidence="13">
    <location>
        <begin position="618"/>
        <end position="849"/>
    </location>
</feature>
<evidence type="ECO:0000256" key="4">
    <source>
        <dbReference type="ARBA" id="ARBA00022989"/>
    </source>
</evidence>
<evidence type="ECO:0000256" key="3">
    <source>
        <dbReference type="ARBA" id="ARBA00022692"/>
    </source>
</evidence>
<feature type="chain" id="PRO_5012890277" evidence="12">
    <location>
        <begin position="23"/>
        <end position="1356"/>
    </location>
</feature>
<keyword evidence="7 14" id="KW-0675">Receptor</keyword>
<dbReference type="Pfam" id="PF07562">
    <property type="entry name" value="NCD3G"/>
    <property type="match status" value="1"/>
</dbReference>
<feature type="compositionally biased region" description="Polar residues" evidence="10">
    <location>
        <begin position="1100"/>
        <end position="1109"/>
    </location>
</feature>
<evidence type="ECO:0000256" key="9">
    <source>
        <dbReference type="ARBA" id="ARBA00023224"/>
    </source>
</evidence>
<accession>A0A1V9XEF8</accession>
<dbReference type="CDD" id="cd06374">
    <property type="entry name" value="PBP1_mGluR_groupI"/>
    <property type="match status" value="1"/>
</dbReference>
<keyword evidence="12" id="KW-0732">Signal</keyword>
<feature type="transmembrane region" description="Helical" evidence="11">
    <location>
        <begin position="807"/>
        <end position="827"/>
    </location>
</feature>
<dbReference type="FunFam" id="3.40.50.2300:FF:000145">
    <property type="entry name" value="Glutamate receptor, metabotropic"/>
    <property type="match status" value="1"/>
</dbReference>
<dbReference type="OrthoDB" id="425344at2759"/>
<dbReference type="Gene3D" id="2.10.50.30">
    <property type="entry name" value="GPCR, family 3, nine cysteines domain"/>
    <property type="match status" value="1"/>
</dbReference>
<feature type="region of interest" description="Disordered" evidence="10">
    <location>
        <begin position="1099"/>
        <end position="1165"/>
    </location>
</feature>
<dbReference type="InterPro" id="IPR000337">
    <property type="entry name" value="GPCR_3"/>
</dbReference>
<comment type="caution">
    <text evidence="14">The sequence shown here is derived from an EMBL/GenBank/DDBJ whole genome shotgun (WGS) entry which is preliminary data.</text>
</comment>
<dbReference type="InterPro" id="IPR017979">
    <property type="entry name" value="GPCR_3_CS"/>
</dbReference>
<keyword evidence="9" id="KW-0807">Transducer</keyword>
<comment type="subcellular location">
    <subcellularLocation>
        <location evidence="1">Cell membrane</location>
        <topology evidence="1">Multi-pass membrane protein</topology>
    </subcellularLocation>
</comment>
<feature type="region of interest" description="Disordered" evidence="10">
    <location>
        <begin position="1024"/>
        <end position="1052"/>
    </location>
</feature>
<dbReference type="InterPro" id="IPR017978">
    <property type="entry name" value="GPCR_3_C"/>
</dbReference>
<evidence type="ECO:0000256" key="11">
    <source>
        <dbReference type="SAM" id="Phobius"/>
    </source>
</evidence>
<dbReference type="Gene3D" id="3.40.50.2300">
    <property type="match status" value="2"/>
</dbReference>
<dbReference type="InterPro" id="IPR028082">
    <property type="entry name" value="Peripla_BP_I"/>
</dbReference>
<evidence type="ECO:0000259" key="13">
    <source>
        <dbReference type="PROSITE" id="PS50259"/>
    </source>
</evidence>
<dbReference type="Pfam" id="PF00003">
    <property type="entry name" value="7tm_3"/>
    <property type="match status" value="1"/>
</dbReference>
<dbReference type="EMBL" id="MNPL01013532">
    <property type="protein sequence ID" value="OQR71791.1"/>
    <property type="molecule type" value="Genomic_DNA"/>
</dbReference>
<keyword evidence="4 11" id="KW-1133">Transmembrane helix</keyword>
<dbReference type="PRINTS" id="PR00248">
    <property type="entry name" value="GPCRMGR"/>
</dbReference>
<feature type="region of interest" description="Disordered" evidence="10">
    <location>
        <begin position="1205"/>
        <end position="1250"/>
    </location>
</feature>
<name>A0A1V9XEF8_9ACAR</name>
<dbReference type="InterPro" id="IPR001828">
    <property type="entry name" value="ANF_lig-bd_rcpt"/>
</dbReference>
<evidence type="ECO:0000256" key="12">
    <source>
        <dbReference type="SAM" id="SignalP"/>
    </source>
</evidence>
<evidence type="ECO:0000313" key="15">
    <source>
        <dbReference type="Proteomes" id="UP000192247"/>
    </source>
</evidence>
<dbReference type="SUPFAM" id="SSF53822">
    <property type="entry name" value="Periplasmic binding protein-like I"/>
    <property type="match status" value="1"/>
</dbReference>
<evidence type="ECO:0000256" key="5">
    <source>
        <dbReference type="ARBA" id="ARBA00023040"/>
    </source>
</evidence>
<feature type="transmembrane region" description="Helical" evidence="11">
    <location>
        <begin position="702"/>
        <end position="727"/>
    </location>
</feature>
<proteinExistence type="predicted"/>
<dbReference type="STRING" id="418985.A0A1V9XEF8"/>
<evidence type="ECO:0000256" key="8">
    <source>
        <dbReference type="ARBA" id="ARBA00023180"/>
    </source>
</evidence>
<reference evidence="14 15" key="1">
    <citation type="journal article" date="2017" name="Gigascience">
        <title>Draft genome of the honey bee ectoparasitic mite, Tropilaelaps mercedesae, is shaped by the parasitic life history.</title>
        <authorList>
            <person name="Dong X."/>
            <person name="Armstrong S.D."/>
            <person name="Xia D."/>
            <person name="Makepeace B.L."/>
            <person name="Darby A.C."/>
            <person name="Kadowaki T."/>
        </authorList>
    </citation>
    <scope>NUCLEOTIDE SEQUENCE [LARGE SCALE GENOMIC DNA]</scope>
    <source>
        <strain evidence="14">Wuxi-XJTLU</strain>
    </source>
</reference>
<dbReference type="InterPro" id="IPR011500">
    <property type="entry name" value="GPCR_3_9-Cys_dom"/>
</dbReference>
<dbReference type="InterPro" id="IPR038550">
    <property type="entry name" value="GPCR_3_9-Cys_sf"/>
</dbReference>
<feature type="signal peptide" evidence="12">
    <location>
        <begin position="1"/>
        <end position="22"/>
    </location>
</feature>
<protein>
    <submittedName>
        <fullName evidence="14">Metabotropic glutamate receptor 5-like</fullName>
    </submittedName>
</protein>
<dbReference type="InParanoid" id="A0A1V9XEF8"/>
<evidence type="ECO:0000256" key="6">
    <source>
        <dbReference type="ARBA" id="ARBA00023136"/>
    </source>
</evidence>
<feature type="compositionally biased region" description="Low complexity" evidence="10">
    <location>
        <begin position="1149"/>
        <end position="1158"/>
    </location>
</feature>
<keyword evidence="2" id="KW-1003">Cell membrane</keyword>
<keyword evidence="3 11" id="KW-0812">Transmembrane</keyword>
<keyword evidence="8" id="KW-0325">Glycoprotein</keyword>
<dbReference type="InterPro" id="IPR050726">
    <property type="entry name" value="mGluR"/>
</dbReference>
<feature type="region of interest" description="Disordered" evidence="10">
    <location>
        <begin position="1285"/>
        <end position="1326"/>
    </location>
</feature>
<dbReference type="PROSITE" id="PS00980">
    <property type="entry name" value="G_PROTEIN_RECEP_F3_2"/>
    <property type="match status" value="1"/>
</dbReference>
<evidence type="ECO:0000256" key="1">
    <source>
        <dbReference type="ARBA" id="ARBA00004651"/>
    </source>
</evidence>
<feature type="compositionally biased region" description="Basic and acidic residues" evidence="10">
    <location>
        <begin position="1237"/>
        <end position="1250"/>
    </location>
</feature>
<dbReference type="Proteomes" id="UP000192247">
    <property type="component" value="Unassembled WGS sequence"/>
</dbReference>
<evidence type="ECO:0000256" key="7">
    <source>
        <dbReference type="ARBA" id="ARBA00023170"/>
    </source>
</evidence>
<gene>
    <name evidence="14" type="ORF">BIW11_01434</name>
</gene>
<evidence type="ECO:0000256" key="10">
    <source>
        <dbReference type="SAM" id="MobiDB-lite"/>
    </source>
</evidence>
<dbReference type="PROSITE" id="PS50259">
    <property type="entry name" value="G_PROTEIN_RECEP_F3_4"/>
    <property type="match status" value="1"/>
</dbReference>
<organism evidence="14 15">
    <name type="scientific">Tropilaelaps mercedesae</name>
    <dbReference type="NCBI Taxonomy" id="418985"/>
    <lineage>
        <taxon>Eukaryota</taxon>
        <taxon>Metazoa</taxon>
        <taxon>Ecdysozoa</taxon>
        <taxon>Arthropoda</taxon>
        <taxon>Chelicerata</taxon>
        <taxon>Arachnida</taxon>
        <taxon>Acari</taxon>
        <taxon>Parasitiformes</taxon>
        <taxon>Mesostigmata</taxon>
        <taxon>Gamasina</taxon>
        <taxon>Dermanyssoidea</taxon>
        <taxon>Laelapidae</taxon>
        <taxon>Tropilaelaps</taxon>
    </lineage>
</organism>
<dbReference type="PANTHER" id="PTHR24060">
    <property type="entry name" value="METABOTROPIC GLUTAMATE RECEPTOR"/>
    <property type="match status" value="1"/>
</dbReference>
<dbReference type="GO" id="GO:0004930">
    <property type="term" value="F:G protein-coupled receptor activity"/>
    <property type="evidence" value="ECO:0007669"/>
    <property type="project" value="UniProtKB-KW"/>
</dbReference>
<dbReference type="PROSITE" id="PS00981">
    <property type="entry name" value="G_PROTEIN_RECEP_F3_3"/>
    <property type="match status" value="1"/>
</dbReference>
<sequence>MRRLLATTAMAVILSLWSSVSFDGHGSTADAVYAYEDAEGHSYFYKSIDPEDFLLGLIVPVHSQPNLTEVNPLRCGDVLEQEGIQRVEMALRTVAEINKRPDLLPNTTLGIHIRDSCNYPPIALEQTINYIRASVWHDSDYQETPYPWSQSHSIETYSLKKCTVPEKRRNLVSVLGPATCTGTTQVQNLLQLFGIPQIGYSATAKIPAEYSKYFLSMIPNDDYQSQAMLDILVRFNWTYVYTIYSDDDDYGPMGIDRFKTKAYSRGICVAQKYVLSPRSRTSDYETTVRKMMNAHVRPTGARVIVAYLEKTILMRFLHTLKHLNATHKFLILASDSWGTDPEVVRSLEDVAEGCMTLSFPRPPDAAFREHFTTLKPETNSYNPWFREFWEDRFKCTLPGRQDTPKILKYHRWCTGNETLNDGSFREDPKLDYLRRSIYLVAYGLHRMIEDHCGSAQYGTAPDEITDGEQGSEHNATRAECVSKMYVNAAAFVAYLNRTSFVWPPGSSNASETIQVNPPGVYNIYNFRKVKERSYDYVQIGTWKGGLQLWEDPVFKGGSRILPESICSKPCEKGQIKSVWWPGDCCWKCLSCKQTQFIRDEFTCEECPKGFAPNANLTVKSSTRELSYIILVGMAMSHGTSLAFLFKPSDYSCFAVRVMPPFSLTMMYAPLLVKTVRIARILGNIRSLAITPPKRFLSSTSQVVITCILIFIQVVILTCTQLILPSGWEHDYPAWDRVALQCRMPHPSIMLPLAFNFLLIILCTAYAIKTRNVPENFNEAKLIGFTMYATVVIWISFLAIYFGSPYKSVAFALSLSFTAHVALSLMFFHKVYIILFHPEKNQPSVFRQLTDNMRMHIGAQDSSSFKSSIYNTTGDSPSPIGKGTFKLRPEKKRYVHSSSAKKKVSEKRAEQMRKATAMKIAQDLDRRLSRTSTSDPAFSLNRFIDDVNKAGGVHGAVMASHGVNHSNDVSSGHLAAALSPQHSHHLPPLLPLPNSLTHVVVSAQSSTEQDGLYANSMSRFNQFDSDNNSVTNSENLDTLDTHKSQNSDNTYESVVPVKRKASRGYSVLPGYLPQTPTSDRMSGRLDFNVSVASKGYRLSVDQGQPASTSRFKVLSEHENEVSEQEQTMSEGHEKKPKHKEKSIKDKESVLQPLQQQQQQARSIHDDMELRRYHEPFRCDWYYKQPYPSRVPYRPAITYPKELKDLPTAVSSTTGPGGGNGGLTKESVSLVRRSPGPKRSLDHTRDSREVDRDRSRLFTHRLSLDQGIGLRGSGDQGIRETASFLIDGRKSGNSTPKRRVSCERCTPNGSPESERMESVPKISVPGTGGVGIKAGLGLGDNMMLIDDSSVEDLTSKVD</sequence>
<evidence type="ECO:0000256" key="2">
    <source>
        <dbReference type="ARBA" id="ARBA00022475"/>
    </source>
</evidence>
<evidence type="ECO:0000313" key="14">
    <source>
        <dbReference type="EMBL" id="OQR71791.1"/>
    </source>
</evidence>
<feature type="compositionally biased region" description="Polar residues" evidence="10">
    <location>
        <begin position="1024"/>
        <end position="1037"/>
    </location>
</feature>
<feature type="transmembrane region" description="Helical" evidence="11">
    <location>
        <begin position="747"/>
        <end position="767"/>
    </location>
</feature>